<dbReference type="Proteomes" id="UP001518925">
    <property type="component" value="Unassembled WGS sequence"/>
</dbReference>
<gene>
    <name evidence="1" type="ORF">JR050_03220</name>
</gene>
<sequence length="116" mass="14349">MGEEKLVYNVPFEVEEWSWEINDTIYHIEKYRLIECDSKAGYYNDCNYFDVKNEENEISFPMKKYHREKRMNLYCDPYNVLKDDLNKMLELLQYKYKIKEFFYFSSAGKYMRISFS</sequence>
<dbReference type="RefSeq" id="WP_204202079.1">
    <property type="nucleotide sequence ID" value="NZ_JAFELM010000015.1"/>
</dbReference>
<evidence type="ECO:0000313" key="1">
    <source>
        <dbReference type="EMBL" id="MBM6616690.1"/>
    </source>
</evidence>
<proteinExistence type="predicted"/>
<dbReference type="EMBL" id="JAFELM010000015">
    <property type="protein sequence ID" value="MBM6616690.1"/>
    <property type="molecule type" value="Genomic_DNA"/>
</dbReference>
<comment type="caution">
    <text evidence="1">The sequence shown here is derived from an EMBL/GenBank/DDBJ whole genome shotgun (WGS) entry which is preliminary data.</text>
</comment>
<accession>A0ABS2DE02</accession>
<evidence type="ECO:0000313" key="2">
    <source>
        <dbReference type="Proteomes" id="UP001518925"/>
    </source>
</evidence>
<reference evidence="1 2" key="1">
    <citation type="submission" date="2021-02" db="EMBL/GenBank/DDBJ databases">
        <title>Bacillus sp. RD4P76, an endophyte from a halophyte.</title>
        <authorList>
            <person name="Sun J.-Q."/>
        </authorList>
    </citation>
    <scope>NUCLEOTIDE SEQUENCE [LARGE SCALE GENOMIC DNA]</scope>
    <source>
        <strain evidence="1 2">RD4P76</strain>
    </source>
</reference>
<protein>
    <submittedName>
        <fullName evidence="1">Uncharacterized protein</fullName>
    </submittedName>
</protein>
<keyword evidence="2" id="KW-1185">Reference proteome</keyword>
<name>A0ABS2DE02_9BACI</name>
<organism evidence="1 2">
    <name type="scientific">Bacillus suaedaesalsae</name>
    <dbReference type="NCBI Taxonomy" id="2810349"/>
    <lineage>
        <taxon>Bacteria</taxon>
        <taxon>Bacillati</taxon>
        <taxon>Bacillota</taxon>
        <taxon>Bacilli</taxon>
        <taxon>Bacillales</taxon>
        <taxon>Bacillaceae</taxon>
        <taxon>Bacillus</taxon>
    </lineage>
</organism>